<keyword evidence="12" id="KW-0472">Membrane</keyword>
<comment type="catalytic activity">
    <reaction evidence="1">
        <text>ATP + protein L-histidine = ADP + protein N-phospho-L-histidine.</text>
        <dbReference type="EC" id="2.7.13.3"/>
    </reaction>
</comment>
<dbReference type="SMART" id="SM00387">
    <property type="entry name" value="HATPase_c"/>
    <property type="match status" value="1"/>
</dbReference>
<evidence type="ECO:0000256" key="4">
    <source>
        <dbReference type="ARBA" id="ARBA00022553"/>
    </source>
</evidence>
<evidence type="ECO:0000256" key="9">
    <source>
        <dbReference type="ARBA" id="ARBA00022840"/>
    </source>
</evidence>
<keyword evidence="9" id="KW-0067">ATP-binding</keyword>
<dbReference type="Gene3D" id="3.30.565.10">
    <property type="entry name" value="Histidine kinase-like ATPase, C-terminal domain"/>
    <property type="match status" value="1"/>
</dbReference>
<protein>
    <recommendedName>
        <fullName evidence="3">histidine kinase</fullName>
        <ecNumber evidence="3">2.7.13.3</ecNumber>
    </recommendedName>
</protein>
<sequence length="462" mass="50197">MTLQRRLVLAVLVAAPVVWLLTIGMTYVRARHEINELYDTDMVRMALQMQSVVPLVDIAAGMSRARVPRLDQGDLGDAGLGDLAIAAWLPDGKPLHIDPDGDKLPRAEGVKGFTDVTLGRQRWRLYYLDDDDTGWRVCVGQQLGERNELILSYIAAQVLPWAVGLPLLIGLLIWFMRRAMAPVRTLSTDIEARAPDDPRPLSLAAVPGELVPLVHAMNRLLARVSDSIEHERRLTADAAHEMRTPLAALKAQWEIAERSPDHDERALARANVAAGIDRISRLVSQLLTLSRLEDAAALPARQPVNWVPVAQQALSDCLALAQQKQVDVELAWPPPGQAPLPVAGDPALLSLLLRNLLDNAIRYSPPGALVRVDFRPDGITVRDQGPGVAPELLARLGDRFFRGGAGQREQGHGLGISIARRVARLHGLEMVFANGADRANGTDDGADTGTGNGLAVRIFHGG</sequence>
<evidence type="ECO:0000256" key="3">
    <source>
        <dbReference type="ARBA" id="ARBA00012438"/>
    </source>
</evidence>
<keyword evidence="11" id="KW-0902">Two-component regulatory system</keyword>
<dbReference type="SUPFAM" id="SSF55874">
    <property type="entry name" value="ATPase domain of HSP90 chaperone/DNA topoisomerase II/histidine kinase"/>
    <property type="match status" value="1"/>
</dbReference>
<keyword evidence="5" id="KW-0808">Transferase</keyword>
<reference evidence="15" key="1">
    <citation type="submission" date="2018-01" db="EMBL/GenBank/DDBJ databases">
        <authorList>
            <person name="Clerissi C."/>
        </authorList>
    </citation>
    <scope>NUCLEOTIDE SEQUENCE</scope>
    <source>
        <strain evidence="15">Cupriavidus sp. LMG 19464</strain>
    </source>
</reference>
<keyword evidence="10 12" id="KW-1133">Transmembrane helix</keyword>
<dbReference type="GO" id="GO:0000155">
    <property type="term" value="F:phosphorelay sensor kinase activity"/>
    <property type="evidence" value="ECO:0007669"/>
    <property type="project" value="InterPro"/>
</dbReference>
<dbReference type="InterPro" id="IPR003661">
    <property type="entry name" value="HisK_dim/P_dom"/>
</dbReference>
<evidence type="ECO:0000256" key="10">
    <source>
        <dbReference type="ARBA" id="ARBA00022989"/>
    </source>
</evidence>
<dbReference type="GO" id="GO:0005524">
    <property type="term" value="F:ATP binding"/>
    <property type="evidence" value="ECO:0007669"/>
    <property type="project" value="UniProtKB-KW"/>
</dbReference>
<evidence type="ECO:0000256" key="1">
    <source>
        <dbReference type="ARBA" id="ARBA00000085"/>
    </source>
</evidence>
<dbReference type="InterPro" id="IPR003594">
    <property type="entry name" value="HATPase_dom"/>
</dbReference>
<dbReference type="PROSITE" id="PS50109">
    <property type="entry name" value="HIS_KIN"/>
    <property type="match status" value="1"/>
</dbReference>
<keyword evidence="6 12" id="KW-0812">Transmembrane</keyword>
<dbReference type="InterPro" id="IPR050428">
    <property type="entry name" value="TCS_sensor_his_kinase"/>
</dbReference>
<gene>
    <name evidence="15" type="ORF">CBM2587_A120035</name>
</gene>
<organism evidence="15">
    <name type="scientific">Cupriavidus taiwanensis</name>
    <dbReference type="NCBI Taxonomy" id="164546"/>
    <lineage>
        <taxon>Bacteria</taxon>
        <taxon>Pseudomonadati</taxon>
        <taxon>Pseudomonadota</taxon>
        <taxon>Betaproteobacteria</taxon>
        <taxon>Burkholderiales</taxon>
        <taxon>Burkholderiaceae</taxon>
        <taxon>Cupriavidus</taxon>
    </lineage>
</organism>
<dbReference type="EMBL" id="OFSQ01000004">
    <property type="protein sequence ID" value="SOY45434.1"/>
    <property type="molecule type" value="Genomic_DNA"/>
</dbReference>
<keyword evidence="7" id="KW-0547">Nucleotide-binding</keyword>
<dbReference type="PANTHER" id="PTHR45436:SF14">
    <property type="entry name" value="SENSOR PROTEIN QSEC"/>
    <property type="match status" value="1"/>
</dbReference>
<evidence type="ECO:0000313" key="15">
    <source>
        <dbReference type="EMBL" id="SOY45434.1"/>
    </source>
</evidence>
<evidence type="ECO:0000256" key="7">
    <source>
        <dbReference type="ARBA" id="ARBA00022741"/>
    </source>
</evidence>
<feature type="transmembrane region" description="Helical" evidence="12">
    <location>
        <begin position="150"/>
        <end position="175"/>
    </location>
</feature>
<evidence type="ECO:0000256" key="2">
    <source>
        <dbReference type="ARBA" id="ARBA00004141"/>
    </source>
</evidence>
<dbReference type="CDD" id="cd00075">
    <property type="entry name" value="HATPase"/>
    <property type="match status" value="1"/>
</dbReference>
<dbReference type="PROSITE" id="PS50885">
    <property type="entry name" value="HAMP"/>
    <property type="match status" value="1"/>
</dbReference>
<dbReference type="InterPro" id="IPR005467">
    <property type="entry name" value="His_kinase_dom"/>
</dbReference>
<dbReference type="Gene3D" id="1.20.5.1040">
    <property type="entry name" value="Sensor protein qsec"/>
    <property type="match status" value="2"/>
</dbReference>
<dbReference type="InterPro" id="IPR036890">
    <property type="entry name" value="HATPase_C_sf"/>
</dbReference>
<evidence type="ECO:0000256" key="8">
    <source>
        <dbReference type="ARBA" id="ARBA00022777"/>
    </source>
</evidence>
<evidence type="ECO:0000256" key="12">
    <source>
        <dbReference type="SAM" id="Phobius"/>
    </source>
</evidence>
<accession>A0A375BHC2</accession>
<comment type="caution">
    <text evidence="15">The sequence shown here is derived from an EMBL/GenBank/DDBJ whole genome shotgun (WGS) entry which is preliminary data.</text>
</comment>
<dbReference type="GO" id="GO:0005886">
    <property type="term" value="C:plasma membrane"/>
    <property type="evidence" value="ECO:0007669"/>
    <property type="project" value="TreeGrafter"/>
</dbReference>
<proteinExistence type="predicted"/>
<dbReference type="InterPro" id="IPR036097">
    <property type="entry name" value="HisK_dim/P_sf"/>
</dbReference>
<dbReference type="Pfam" id="PF02518">
    <property type="entry name" value="HATPase_c"/>
    <property type="match status" value="1"/>
</dbReference>
<dbReference type="CDD" id="cd00082">
    <property type="entry name" value="HisKA"/>
    <property type="match status" value="1"/>
</dbReference>
<dbReference type="SUPFAM" id="SSF47384">
    <property type="entry name" value="Homodimeric domain of signal transducing histidine kinase"/>
    <property type="match status" value="1"/>
</dbReference>
<dbReference type="Pfam" id="PF00512">
    <property type="entry name" value="HisKA"/>
    <property type="match status" value="1"/>
</dbReference>
<evidence type="ECO:0000259" key="14">
    <source>
        <dbReference type="PROSITE" id="PS50885"/>
    </source>
</evidence>
<feature type="domain" description="Histidine kinase" evidence="13">
    <location>
        <begin position="237"/>
        <end position="442"/>
    </location>
</feature>
<dbReference type="Gene3D" id="1.10.287.130">
    <property type="match status" value="1"/>
</dbReference>
<dbReference type="SMART" id="SM00388">
    <property type="entry name" value="HisKA"/>
    <property type="match status" value="1"/>
</dbReference>
<comment type="subcellular location">
    <subcellularLocation>
        <location evidence="2">Membrane</location>
        <topology evidence="2">Multi-pass membrane protein</topology>
    </subcellularLocation>
</comment>
<dbReference type="Proteomes" id="UP000256780">
    <property type="component" value="Chromosome CBM2587_a"/>
</dbReference>
<dbReference type="EC" id="2.7.13.3" evidence="3"/>
<dbReference type="Pfam" id="PF08521">
    <property type="entry name" value="2CSK_N"/>
    <property type="match status" value="1"/>
</dbReference>
<evidence type="ECO:0000256" key="5">
    <source>
        <dbReference type="ARBA" id="ARBA00022679"/>
    </source>
</evidence>
<evidence type="ECO:0000259" key="13">
    <source>
        <dbReference type="PROSITE" id="PS50109"/>
    </source>
</evidence>
<evidence type="ECO:0000256" key="6">
    <source>
        <dbReference type="ARBA" id="ARBA00022692"/>
    </source>
</evidence>
<keyword evidence="8 15" id="KW-0418">Kinase</keyword>
<evidence type="ECO:0000256" key="11">
    <source>
        <dbReference type="ARBA" id="ARBA00023012"/>
    </source>
</evidence>
<dbReference type="InterPro" id="IPR003660">
    <property type="entry name" value="HAMP_dom"/>
</dbReference>
<dbReference type="OrthoDB" id="8554694at2"/>
<name>A0A375BHC2_9BURK</name>
<dbReference type="AlphaFoldDB" id="A0A375BHC2"/>
<feature type="domain" description="HAMP" evidence="14">
    <location>
        <begin position="177"/>
        <end position="229"/>
    </location>
</feature>
<dbReference type="RefSeq" id="WP_116356315.1">
    <property type="nucleotide sequence ID" value="NZ_LT976853.1"/>
</dbReference>
<dbReference type="PANTHER" id="PTHR45436">
    <property type="entry name" value="SENSOR HISTIDINE KINASE YKOH"/>
    <property type="match status" value="1"/>
</dbReference>
<dbReference type="InterPro" id="IPR013727">
    <property type="entry name" value="2CSK_N"/>
</dbReference>
<keyword evidence="4" id="KW-0597">Phosphoprotein</keyword>